<dbReference type="OrthoDB" id="1360312at2"/>
<protein>
    <recommendedName>
        <fullName evidence="4">PsbP protein</fullName>
    </recommendedName>
</protein>
<evidence type="ECO:0000256" key="1">
    <source>
        <dbReference type="SAM" id="SignalP"/>
    </source>
</evidence>
<sequence length="199" mass="22922">MKSLLFLLLLPIFSVFGQDRFEVENIGFSIQVPKGWTISEEKEVLENIKKFDFNTKQLNELIVSDRGGLNLVTYTKYNPKKYAGIIPTIKIRVLNTNAKNIEDLLKSVEMSNVEAEKVLDDFTFAKKPSVVKISKNDAISFSVNFKLKNANNEYKINSDSYYILRKGYYISINFIEQLGKEDNSELFKTLVESIILRNQ</sequence>
<proteinExistence type="predicted"/>
<organism evidence="2 3">
    <name type="scientific">Flavobacterium endophyticum</name>
    <dbReference type="NCBI Taxonomy" id="1540163"/>
    <lineage>
        <taxon>Bacteria</taxon>
        <taxon>Pseudomonadati</taxon>
        <taxon>Bacteroidota</taxon>
        <taxon>Flavobacteriia</taxon>
        <taxon>Flavobacteriales</taxon>
        <taxon>Flavobacteriaceae</taxon>
        <taxon>Flavobacterium</taxon>
    </lineage>
</organism>
<name>A0A495MLE8_9FLAO</name>
<keyword evidence="3" id="KW-1185">Reference proteome</keyword>
<evidence type="ECO:0000313" key="3">
    <source>
        <dbReference type="Proteomes" id="UP000277579"/>
    </source>
</evidence>
<evidence type="ECO:0000313" key="2">
    <source>
        <dbReference type="EMBL" id="RKS26200.1"/>
    </source>
</evidence>
<evidence type="ECO:0008006" key="4">
    <source>
        <dbReference type="Google" id="ProtNLM"/>
    </source>
</evidence>
<feature type="signal peptide" evidence="1">
    <location>
        <begin position="1"/>
        <end position="17"/>
    </location>
</feature>
<dbReference type="AlphaFoldDB" id="A0A495MLE8"/>
<keyword evidence="1" id="KW-0732">Signal</keyword>
<comment type="caution">
    <text evidence="2">The sequence shown here is derived from an EMBL/GenBank/DDBJ whole genome shotgun (WGS) entry which is preliminary data.</text>
</comment>
<gene>
    <name evidence="2" type="ORF">CLV94_1257</name>
</gene>
<dbReference type="Proteomes" id="UP000277579">
    <property type="component" value="Unassembled WGS sequence"/>
</dbReference>
<dbReference type="RefSeq" id="WP_121375547.1">
    <property type="nucleotide sequence ID" value="NZ_RBLC01000001.1"/>
</dbReference>
<accession>A0A495MLE8</accession>
<reference evidence="2 3" key="1">
    <citation type="submission" date="2018-10" db="EMBL/GenBank/DDBJ databases">
        <title>Genomic Encyclopedia of Archaeal and Bacterial Type Strains, Phase II (KMG-II): from individual species to whole genera.</title>
        <authorList>
            <person name="Goeker M."/>
        </authorList>
    </citation>
    <scope>NUCLEOTIDE SEQUENCE [LARGE SCALE GENOMIC DNA]</scope>
    <source>
        <strain evidence="2 3">DSM 29537</strain>
    </source>
</reference>
<feature type="chain" id="PRO_5019791850" description="PsbP protein" evidence="1">
    <location>
        <begin position="18"/>
        <end position="199"/>
    </location>
</feature>
<dbReference type="EMBL" id="RBLC01000001">
    <property type="protein sequence ID" value="RKS26200.1"/>
    <property type="molecule type" value="Genomic_DNA"/>
</dbReference>